<evidence type="ECO:0000256" key="6">
    <source>
        <dbReference type="SAM" id="MobiDB-lite"/>
    </source>
</evidence>
<dbReference type="PANTHER" id="PTHR30532">
    <property type="entry name" value="IRON III DICITRATE-BINDING PERIPLASMIC PROTEIN"/>
    <property type="match status" value="1"/>
</dbReference>
<evidence type="ECO:0000256" key="2">
    <source>
        <dbReference type="ARBA" id="ARBA00008814"/>
    </source>
</evidence>
<evidence type="ECO:0000256" key="3">
    <source>
        <dbReference type="ARBA" id="ARBA00022448"/>
    </source>
</evidence>
<reference evidence="8 9" key="1">
    <citation type="submission" date="2018-08" db="EMBL/GenBank/DDBJ databases">
        <title>Fulvimarina sp. 85, whole genome shotgun sequence.</title>
        <authorList>
            <person name="Tuo L."/>
        </authorList>
    </citation>
    <scope>NUCLEOTIDE SEQUENCE [LARGE SCALE GENOMIC DNA]</scope>
    <source>
        <strain evidence="8 9">85</strain>
    </source>
</reference>
<name>A0A371X2S2_9HYPH</name>
<dbReference type="EMBL" id="QURL01000004">
    <property type="protein sequence ID" value="RFC63509.1"/>
    <property type="molecule type" value="Genomic_DNA"/>
</dbReference>
<keyword evidence="4" id="KW-0408">Iron</keyword>
<dbReference type="Proteomes" id="UP000264310">
    <property type="component" value="Unassembled WGS sequence"/>
</dbReference>
<evidence type="ECO:0000256" key="5">
    <source>
        <dbReference type="ARBA" id="ARBA00022729"/>
    </source>
</evidence>
<dbReference type="GO" id="GO:1901678">
    <property type="term" value="P:iron coordination entity transport"/>
    <property type="evidence" value="ECO:0007669"/>
    <property type="project" value="UniProtKB-ARBA"/>
</dbReference>
<evidence type="ECO:0000313" key="8">
    <source>
        <dbReference type="EMBL" id="RFC63509.1"/>
    </source>
</evidence>
<dbReference type="InterPro" id="IPR051313">
    <property type="entry name" value="Bact_iron-sidero_bind"/>
</dbReference>
<dbReference type="SUPFAM" id="SSF53807">
    <property type="entry name" value="Helical backbone' metal receptor"/>
    <property type="match status" value="1"/>
</dbReference>
<accession>A0A371X2S2</accession>
<dbReference type="InterPro" id="IPR006311">
    <property type="entry name" value="TAT_signal"/>
</dbReference>
<dbReference type="GO" id="GO:0030288">
    <property type="term" value="C:outer membrane-bounded periplasmic space"/>
    <property type="evidence" value="ECO:0007669"/>
    <property type="project" value="TreeGrafter"/>
</dbReference>
<dbReference type="PROSITE" id="PS50983">
    <property type="entry name" value="FE_B12_PBP"/>
    <property type="match status" value="1"/>
</dbReference>
<feature type="domain" description="Fe/B12 periplasmic-binding" evidence="7">
    <location>
        <begin position="102"/>
        <end position="367"/>
    </location>
</feature>
<gene>
    <name evidence="8" type="ORF">DYI37_10840</name>
</gene>
<evidence type="ECO:0000256" key="4">
    <source>
        <dbReference type="ARBA" id="ARBA00022496"/>
    </source>
</evidence>
<keyword evidence="3" id="KW-0813">Transport</keyword>
<keyword evidence="4" id="KW-0406">Ion transport</keyword>
<dbReference type="Gene3D" id="3.40.50.1980">
    <property type="entry name" value="Nitrogenase molybdenum iron protein domain"/>
    <property type="match status" value="2"/>
</dbReference>
<evidence type="ECO:0000259" key="7">
    <source>
        <dbReference type="PROSITE" id="PS50983"/>
    </source>
</evidence>
<dbReference type="PANTHER" id="PTHR30532:SF1">
    <property type="entry name" value="IRON(3+)-HYDROXAMATE-BINDING PROTEIN FHUD"/>
    <property type="match status" value="1"/>
</dbReference>
<dbReference type="PROSITE" id="PS51318">
    <property type="entry name" value="TAT"/>
    <property type="match status" value="1"/>
</dbReference>
<keyword evidence="5" id="KW-0732">Signal</keyword>
<comment type="similarity">
    <text evidence="2">Belongs to the bacterial solute-binding protein 8 family.</text>
</comment>
<feature type="compositionally biased region" description="Basic and acidic residues" evidence="6">
    <location>
        <begin position="18"/>
        <end position="33"/>
    </location>
</feature>
<comment type="subcellular location">
    <subcellularLocation>
        <location evidence="1">Cell envelope</location>
    </subcellularLocation>
</comment>
<protein>
    <submittedName>
        <fullName evidence="8">Iron-siderophore ABC transporter substrate-binding protein</fullName>
    </submittedName>
</protein>
<dbReference type="Pfam" id="PF01497">
    <property type="entry name" value="Peripla_BP_2"/>
    <property type="match status" value="1"/>
</dbReference>
<comment type="caution">
    <text evidence="8">The sequence shown here is derived from an EMBL/GenBank/DDBJ whole genome shotgun (WGS) entry which is preliminary data.</text>
</comment>
<keyword evidence="4" id="KW-0410">Iron transport</keyword>
<proteinExistence type="inferred from homology"/>
<organism evidence="8 9">
    <name type="scientific">Fulvimarina endophytica</name>
    <dbReference type="NCBI Taxonomy" id="2293836"/>
    <lineage>
        <taxon>Bacteria</taxon>
        <taxon>Pseudomonadati</taxon>
        <taxon>Pseudomonadota</taxon>
        <taxon>Alphaproteobacteria</taxon>
        <taxon>Hyphomicrobiales</taxon>
        <taxon>Aurantimonadaceae</taxon>
        <taxon>Fulvimarina</taxon>
    </lineage>
</organism>
<sequence length="376" mass="39782">MRPAGGASRRPDRRRRAGRCDHAIRDPPGDLRHSHGHPAPARNRRADRLRRLTGGPPLGPTRRAALAGLAGLGGAALLGPGAFAAAAIGLQRKRGAGEAGRGFAVVDWALLETALILGLEPLAAPELVLYRRLAVEPPVPSAVADLGLRGSLSFERLALADPAIVFGSNFSAWAAPQIEAIAPFVTYDLFLAGEPPLSNIEAMTRDLGDRFAVRARADRQIEETGALLGACRDRLRAGPFRDVLLVDLGDAHHVRVYGSDSLFGDVLQRLGLPNTWEGGTRYSATAPVGMEVLAEFPEAFLLVVGPVPPDAGRAIETGALWQALPQVAAGRMAVLPPVNAFGALASARRLSRFVTAALLGERQNPEGATIRRSVRS</sequence>
<dbReference type="InterPro" id="IPR002491">
    <property type="entry name" value="ABC_transptr_periplasmic_BD"/>
</dbReference>
<dbReference type="AlphaFoldDB" id="A0A371X2S2"/>
<evidence type="ECO:0000313" key="9">
    <source>
        <dbReference type="Proteomes" id="UP000264310"/>
    </source>
</evidence>
<keyword evidence="9" id="KW-1185">Reference proteome</keyword>
<evidence type="ECO:0000256" key="1">
    <source>
        <dbReference type="ARBA" id="ARBA00004196"/>
    </source>
</evidence>
<feature type="region of interest" description="Disordered" evidence="6">
    <location>
        <begin position="1"/>
        <end position="60"/>
    </location>
</feature>